<name>Q6IIC3_DROME</name>
<protein>
    <submittedName>
        <fullName evidence="1">HDC19023</fullName>
    </submittedName>
</protein>
<accession>Q6IIC3</accession>
<dbReference type="AlphaFoldDB" id="Q6IIC3"/>
<gene>
    <name evidence="1" type="ORF">HDC19023</name>
</gene>
<dbReference type="EMBL" id="BK003143">
    <property type="protein sequence ID" value="DAA03343.1"/>
    <property type="molecule type" value="Genomic_DNA"/>
</dbReference>
<proteinExistence type="predicted"/>
<reference evidence="1" key="1">
    <citation type="journal article" date="2003" name="Genome Biol.">
        <title>An integrated gene annotation and transcriptional profiling approach towards the full gene content of the Drosophila genome.</title>
        <authorList>
            <person name="Hild M."/>
            <person name="Beckmann B."/>
            <person name="Haas S.A."/>
            <person name="Koch B."/>
            <person name="Solovyev V."/>
            <person name="Busold C."/>
            <person name="Fellenberg K."/>
            <person name="Boutros M."/>
            <person name="Vingron M."/>
            <person name="Sauer F."/>
            <person name="Hoheisel J.D."/>
            <person name="Paro R."/>
        </authorList>
    </citation>
    <scope>NUCLEOTIDE SEQUENCE</scope>
</reference>
<organism evidence="1">
    <name type="scientific">Drosophila melanogaster</name>
    <name type="common">Fruit fly</name>
    <dbReference type="NCBI Taxonomy" id="7227"/>
    <lineage>
        <taxon>Eukaryota</taxon>
        <taxon>Metazoa</taxon>
        <taxon>Ecdysozoa</taxon>
        <taxon>Arthropoda</taxon>
        <taxon>Hexapoda</taxon>
        <taxon>Insecta</taxon>
        <taxon>Pterygota</taxon>
        <taxon>Neoptera</taxon>
        <taxon>Endopterygota</taxon>
        <taxon>Diptera</taxon>
        <taxon>Brachycera</taxon>
        <taxon>Muscomorpha</taxon>
        <taxon>Ephydroidea</taxon>
        <taxon>Drosophilidae</taxon>
        <taxon>Drosophila</taxon>
        <taxon>Sophophora</taxon>
    </lineage>
</organism>
<evidence type="ECO:0000313" key="1">
    <source>
        <dbReference type="EMBL" id="DAA03343.1"/>
    </source>
</evidence>
<sequence length="128" mass="13906">MSVGGFKIFAQQFYLAGEKCSILLWGAKCPQAVINLSPSGISGNGKGCCFEKERCRGGREGGELENVGQMTRRNFSILISSAMCAQSVKWRTERNGLAFQAVTACGLMATKTDNREQGSGKRETRTEN</sequence>